<reference evidence="15 16" key="1">
    <citation type="submission" date="2020-08" db="EMBL/GenBank/DDBJ databases">
        <title>Genomic Encyclopedia of Type Strains, Phase III (KMG-III): the genomes of soil and plant-associated and newly described type strains.</title>
        <authorList>
            <person name="Whitman W."/>
        </authorList>
    </citation>
    <scope>NUCLEOTIDE SEQUENCE [LARGE SCALE GENOMIC DNA]</scope>
    <source>
        <strain evidence="15 16">CECT 8305</strain>
    </source>
</reference>
<evidence type="ECO:0000313" key="15">
    <source>
        <dbReference type="EMBL" id="MBB5934430.1"/>
    </source>
</evidence>
<dbReference type="AlphaFoldDB" id="A0A7W9Q6A9"/>
<dbReference type="SMART" id="SM00387">
    <property type="entry name" value="HATPase_c"/>
    <property type="match status" value="1"/>
</dbReference>
<dbReference type="PRINTS" id="PR00344">
    <property type="entry name" value="BCTRLSENSOR"/>
</dbReference>
<evidence type="ECO:0000256" key="2">
    <source>
        <dbReference type="ARBA" id="ARBA00004236"/>
    </source>
</evidence>
<dbReference type="SMART" id="SM00304">
    <property type="entry name" value="HAMP"/>
    <property type="match status" value="1"/>
</dbReference>
<dbReference type="SUPFAM" id="SSF55874">
    <property type="entry name" value="ATPase domain of HSP90 chaperone/DNA topoisomerase II/histidine kinase"/>
    <property type="match status" value="1"/>
</dbReference>
<evidence type="ECO:0000256" key="12">
    <source>
        <dbReference type="SAM" id="Phobius"/>
    </source>
</evidence>
<dbReference type="Gene3D" id="1.10.287.130">
    <property type="match status" value="1"/>
</dbReference>
<dbReference type="PROSITE" id="PS50885">
    <property type="entry name" value="HAMP"/>
    <property type="match status" value="1"/>
</dbReference>
<dbReference type="Proteomes" id="UP000588098">
    <property type="component" value="Unassembled WGS sequence"/>
</dbReference>
<keyword evidence="9" id="KW-0902">Two-component regulatory system</keyword>
<name>A0A7W9Q6A9_9ACTN</name>
<dbReference type="Gene3D" id="3.30.565.10">
    <property type="entry name" value="Histidine kinase-like ATPase, C-terminal domain"/>
    <property type="match status" value="1"/>
</dbReference>
<dbReference type="InterPro" id="IPR003594">
    <property type="entry name" value="HATPase_dom"/>
</dbReference>
<dbReference type="InterPro" id="IPR050428">
    <property type="entry name" value="TCS_sensor_his_kinase"/>
</dbReference>
<dbReference type="CDD" id="cd06225">
    <property type="entry name" value="HAMP"/>
    <property type="match status" value="1"/>
</dbReference>
<keyword evidence="7 15" id="KW-0418">Kinase</keyword>
<comment type="caution">
    <text evidence="15">The sequence shown here is derived from an EMBL/GenBank/DDBJ whole genome shotgun (WGS) entry which is preliminary data.</text>
</comment>
<feature type="transmembrane region" description="Helical" evidence="12">
    <location>
        <begin position="240"/>
        <end position="263"/>
    </location>
</feature>
<feature type="transmembrane region" description="Helical" evidence="12">
    <location>
        <begin position="91"/>
        <end position="114"/>
    </location>
</feature>
<feature type="compositionally biased region" description="Polar residues" evidence="11">
    <location>
        <begin position="33"/>
        <end position="50"/>
    </location>
</feature>
<dbReference type="InterPro" id="IPR003660">
    <property type="entry name" value="HAMP_dom"/>
</dbReference>
<dbReference type="Gene3D" id="6.10.340.10">
    <property type="match status" value="1"/>
</dbReference>
<proteinExistence type="predicted"/>
<dbReference type="SUPFAM" id="SSF47384">
    <property type="entry name" value="Homodimeric domain of signal transducing histidine kinase"/>
    <property type="match status" value="1"/>
</dbReference>
<dbReference type="InterPro" id="IPR036097">
    <property type="entry name" value="HisK_dim/P_sf"/>
</dbReference>
<feature type="domain" description="Histidine kinase" evidence="13">
    <location>
        <begin position="325"/>
        <end position="537"/>
    </location>
</feature>
<keyword evidence="10 12" id="KW-0472">Membrane</keyword>
<keyword evidence="6 12" id="KW-0812">Transmembrane</keyword>
<dbReference type="PROSITE" id="PS50109">
    <property type="entry name" value="HIS_KIN"/>
    <property type="match status" value="1"/>
</dbReference>
<dbReference type="PANTHER" id="PTHR45436:SF5">
    <property type="entry name" value="SENSOR HISTIDINE KINASE TRCS"/>
    <property type="match status" value="1"/>
</dbReference>
<feature type="compositionally biased region" description="Low complexity" evidence="11">
    <location>
        <begin position="55"/>
        <end position="70"/>
    </location>
</feature>
<dbReference type="GO" id="GO:0005886">
    <property type="term" value="C:plasma membrane"/>
    <property type="evidence" value="ECO:0007669"/>
    <property type="project" value="UniProtKB-SubCell"/>
</dbReference>
<dbReference type="EC" id="2.7.13.3" evidence="3"/>
<evidence type="ECO:0000259" key="13">
    <source>
        <dbReference type="PROSITE" id="PS50109"/>
    </source>
</evidence>
<evidence type="ECO:0000256" key="9">
    <source>
        <dbReference type="ARBA" id="ARBA00023012"/>
    </source>
</evidence>
<dbReference type="PANTHER" id="PTHR45436">
    <property type="entry name" value="SENSOR HISTIDINE KINASE YKOH"/>
    <property type="match status" value="1"/>
</dbReference>
<feature type="region of interest" description="Disordered" evidence="11">
    <location>
        <begin position="530"/>
        <end position="562"/>
    </location>
</feature>
<dbReference type="Pfam" id="PF00672">
    <property type="entry name" value="HAMP"/>
    <property type="match status" value="1"/>
</dbReference>
<dbReference type="InterPro" id="IPR036890">
    <property type="entry name" value="HATPase_C_sf"/>
</dbReference>
<comment type="catalytic activity">
    <reaction evidence="1">
        <text>ATP + protein L-histidine = ADP + protein N-phospho-L-histidine.</text>
        <dbReference type="EC" id="2.7.13.3"/>
    </reaction>
</comment>
<dbReference type="Pfam" id="PF00512">
    <property type="entry name" value="HisKA"/>
    <property type="match status" value="1"/>
</dbReference>
<evidence type="ECO:0000313" key="16">
    <source>
        <dbReference type="Proteomes" id="UP000588098"/>
    </source>
</evidence>
<keyword evidence="4" id="KW-0597">Phosphoprotein</keyword>
<dbReference type="InterPro" id="IPR004358">
    <property type="entry name" value="Sig_transdc_His_kin-like_C"/>
</dbReference>
<accession>A0A7W9Q6A9</accession>
<comment type="subcellular location">
    <subcellularLocation>
        <location evidence="2">Cell membrane</location>
    </subcellularLocation>
</comment>
<dbReference type="EMBL" id="JACHJL010000003">
    <property type="protein sequence ID" value="MBB5934430.1"/>
    <property type="molecule type" value="Genomic_DNA"/>
</dbReference>
<dbReference type="CDD" id="cd00075">
    <property type="entry name" value="HATPase"/>
    <property type="match status" value="1"/>
</dbReference>
<dbReference type="InterPro" id="IPR005467">
    <property type="entry name" value="His_kinase_dom"/>
</dbReference>
<evidence type="ECO:0000256" key="1">
    <source>
        <dbReference type="ARBA" id="ARBA00000085"/>
    </source>
</evidence>
<evidence type="ECO:0000256" key="10">
    <source>
        <dbReference type="ARBA" id="ARBA00023136"/>
    </source>
</evidence>
<keyword evidence="5 15" id="KW-0808">Transferase</keyword>
<evidence type="ECO:0000259" key="14">
    <source>
        <dbReference type="PROSITE" id="PS50885"/>
    </source>
</evidence>
<feature type="compositionally biased region" description="Pro residues" evidence="11">
    <location>
        <begin position="18"/>
        <end position="27"/>
    </location>
</feature>
<dbReference type="CDD" id="cd00082">
    <property type="entry name" value="HisKA"/>
    <property type="match status" value="1"/>
</dbReference>
<evidence type="ECO:0000256" key="4">
    <source>
        <dbReference type="ARBA" id="ARBA00022553"/>
    </source>
</evidence>
<dbReference type="SUPFAM" id="SSF158472">
    <property type="entry name" value="HAMP domain-like"/>
    <property type="match status" value="1"/>
</dbReference>
<sequence length="562" mass="58128">MNTAAPQPNGDGGSPAYPTGPPAPATPPAGMGSTVSTGSPADTDNSSSPTGIECPISPSSPSSSTRTGSTAAPLAGVRRSLRSKLPLRSRLALLTALAVAFAVALSAVACWVITREQLRDELDKSLRNYRVNVLYLRDTLQQCPQIETAPSRDAGPSVAYVQTVNADAGRCVGTGAKPVRVSDSDVNVALGLENDVVRDGRTDGGTPVRVLTKSYVIGDSVFAVSLSRPLTETDSALDTLALVLAVVAGIGVLGAATAGLAVARAGLRPVDRLTGAVEHIARTEDLATTIPVEGRDEIARLSRSFNSMTAALASSRDRQQQLIADAGHELRTPLTSLRMNVELLVRSEETGRALPPDDRRELLASVKAQMTELAALIGDLQELSRPDAPPGSGAPRIAALHEAASAAVERARLRGKDLAITARLTSWYVPAEPSALERAVINLLDNAVKFSPPGGAVEVTLSEGVLTVRDHGPGIPSDELPHVFDRFWRSPSARSLPGSGLGLSIVARTVQRSGGEVSLRAADGGGTVAVVRLPGAPHPPPEAEPSQGGPAGGGPAFRAPEP</sequence>
<evidence type="ECO:0000256" key="5">
    <source>
        <dbReference type="ARBA" id="ARBA00022679"/>
    </source>
</evidence>
<dbReference type="SMART" id="SM00388">
    <property type="entry name" value="HisKA"/>
    <property type="match status" value="1"/>
</dbReference>
<evidence type="ECO:0000256" key="8">
    <source>
        <dbReference type="ARBA" id="ARBA00022989"/>
    </source>
</evidence>
<dbReference type="RefSeq" id="WP_312866764.1">
    <property type="nucleotide sequence ID" value="NZ_JACHJL010000003.1"/>
</dbReference>
<dbReference type="GO" id="GO:0000155">
    <property type="term" value="F:phosphorelay sensor kinase activity"/>
    <property type="evidence" value="ECO:0007669"/>
    <property type="project" value="InterPro"/>
</dbReference>
<organism evidence="15 16">
    <name type="scientific">Streptomyces zagrosensis</name>
    <dbReference type="NCBI Taxonomy" id="1042984"/>
    <lineage>
        <taxon>Bacteria</taxon>
        <taxon>Bacillati</taxon>
        <taxon>Actinomycetota</taxon>
        <taxon>Actinomycetes</taxon>
        <taxon>Kitasatosporales</taxon>
        <taxon>Streptomycetaceae</taxon>
        <taxon>Streptomyces</taxon>
    </lineage>
</organism>
<gene>
    <name evidence="15" type="ORF">FHS42_001477</name>
</gene>
<keyword evidence="16" id="KW-1185">Reference proteome</keyword>
<evidence type="ECO:0000256" key="3">
    <source>
        <dbReference type="ARBA" id="ARBA00012438"/>
    </source>
</evidence>
<evidence type="ECO:0000256" key="6">
    <source>
        <dbReference type="ARBA" id="ARBA00022692"/>
    </source>
</evidence>
<protein>
    <recommendedName>
        <fullName evidence="3">histidine kinase</fullName>
        <ecNumber evidence="3">2.7.13.3</ecNumber>
    </recommendedName>
</protein>
<dbReference type="InterPro" id="IPR003661">
    <property type="entry name" value="HisK_dim/P_dom"/>
</dbReference>
<evidence type="ECO:0000256" key="7">
    <source>
        <dbReference type="ARBA" id="ARBA00022777"/>
    </source>
</evidence>
<keyword evidence="8 12" id="KW-1133">Transmembrane helix</keyword>
<dbReference type="Pfam" id="PF02518">
    <property type="entry name" value="HATPase_c"/>
    <property type="match status" value="1"/>
</dbReference>
<evidence type="ECO:0000256" key="11">
    <source>
        <dbReference type="SAM" id="MobiDB-lite"/>
    </source>
</evidence>
<feature type="domain" description="HAMP" evidence="14">
    <location>
        <begin position="264"/>
        <end position="317"/>
    </location>
</feature>
<feature type="region of interest" description="Disordered" evidence="11">
    <location>
        <begin position="1"/>
        <end position="75"/>
    </location>
</feature>